<protein>
    <submittedName>
        <fullName evidence="1">Uncharacterized protein</fullName>
    </submittedName>
</protein>
<name>A0A212JG67_9BACT</name>
<gene>
    <name evidence="1" type="ORF">KL86DYS1_12173</name>
</gene>
<dbReference type="EMBL" id="FLUM01000001">
    <property type="protein sequence ID" value="SBV98439.1"/>
    <property type="molecule type" value="Genomic_DNA"/>
</dbReference>
<organism evidence="1">
    <name type="scientific">uncultured Dysgonomonas sp</name>
    <dbReference type="NCBI Taxonomy" id="206096"/>
    <lineage>
        <taxon>Bacteria</taxon>
        <taxon>Pseudomonadati</taxon>
        <taxon>Bacteroidota</taxon>
        <taxon>Bacteroidia</taxon>
        <taxon>Bacteroidales</taxon>
        <taxon>Dysgonomonadaceae</taxon>
        <taxon>Dysgonomonas</taxon>
        <taxon>environmental samples</taxon>
    </lineage>
</organism>
<proteinExistence type="predicted"/>
<reference evidence="1" key="1">
    <citation type="submission" date="2016-04" db="EMBL/GenBank/DDBJ databases">
        <authorList>
            <person name="Evans L.H."/>
            <person name="Alamgir A."/>
            <person name="Owens N."/>
            <person name="Weber N.D."/>
            <person name="Virtaneva K."/>
            <person name="Barbian K."/>
            <person name="Babar A."/>
            <person name="Rosenke K."/>
        </authorList>
    </citation>
    <scope>NUCLEOTIDE SEQUENCE</scope>
    <source>
        <strain evidence="1">86-1</strain>
    </source>
</reference>
<dbReference type="AlphaFoldDB" id="A0A212JG67"/>
<accession>A0A212JG67</accession>
<dbReference type="RefSeq" id="WP_296940807.1">
    <property type="nucleotide sequence ID" value="NZ_LT599032.1"/>
</dbReference>
<sequence length="74" mass="8305">MKDIVSAEDISGMDKLFEIYKSLQGNESASQSGFQDFLSVNSAERIVFLETYCDYSFMQVDRTAILKVKPKAGL</sequence>
<evidence type="ECO:0000313" key="1">
    <source>
        <dbReference type="EMBL" id="SBV98439.1"/>
    </source>
</evidence>